<gene>
    <name evidence="2" type="ORF">ACFFK8_00200</name>
    <name evidence="3" type="ORF">ACFFK8_05335</name>
</gene>
<keyword evidence="4" id="KW-1185">Reference proteome</keyword>
<evidence type="ECO:0000313" key="2">
    <source>
        <dbReference type="EMBL" id="MFB9896284.1"/>
    </source>
</evidence>
<organism evidence="3 4">
    <name type="scientific">Hallella seregens ATCC 51272</name>
    <dbReference type="NCBI Taxonomy" id="1336250"/>
    <lineage>
        <taxon>Bacteria</taxon>
        <taxon>Pseudomonadati</taxon>
        <taxon>Bacteroidota</taxon>
        <taxon>Bacteroidia</taxon>
        <taxon>Bacteroidales</taxon>
        <taxon>Prevotellaceae</taxon>
        <taxon>Hallella</taxon>
    </lineage>
</organism>
<dbReference type="EMBL" id="JBHLZF010000001">
    <property type="protein sequence ID" value="MFB9896284.1"/>
    <property type="molecule type" value="Genomic_DNA"/>
</dbReference>
<comment type="caution">
    <text evidence="3">The sequence shown here is derived from an EMBL/GenBank/DDBJ whole genome shotgun (WGS) entry which is preliminary data.</text>
</comment>
<evidence type="ECO:0000313" key="3">
    <source>
        <dbReference type="EMBL" id="MFB9897236.1"/>
    </source>
</evidence>
<feature type="transmembrane region" description="Helical" evidence="1">
    <location>
        <begin position="40"/>
        <end position="60"/>
    </location>
</feature>
<reference evidence="3 4" key="1">
    <citation type="submission" date="2024-09" db="EMBL/GenBank/DDBJ databases">
        <authorList>
            <person name="Sun Q."/>
            <person name="Mori K."/>
        </authorList>
    </citation>
    <scope>NUCLEOTIDE SEQUENCE [LARGE SCALE GENOMIC DNA]</scope>
    <source>
        <strain evidence="3 4">ATCC 51272</strain>
    </source>
</reference>
<evidence type="ECO:0000313" key="4">
    <source>
        <dbReference type="Proteomes" id="UP001589688"/>
    </source>
</evidence>
<dbReference type="EMBL" id="JBHLZF010000001">
    <property type="protein sequence ID" value="MFB9897236.1"/>
    <property type="molecule type" value="Genomic_DNA"/>
</dbReference>
<accession>A0ABV5ZIN6</accession>
<protein>
    <submittedName>
        <fullName evidence="3">Uncharacterized protein</fullName>
    </submittedName>
</protein>
<keyword evidence="1" id="KW-0472">Membrane</keyword>
<keyword evidence="1" id="KW-0812">Transmembrane</keyword>
<keyword evidence="1" id="KW-1133">Transmembrane helix</keyword>
<sequence length="92" mass="10178">MVSPWMLFLAALLFTLLGGAWVLGYDFVKKHAPAELPKFYILMAVVRVVLVLTVTGTYVLLIAQSATQAKAFAVMMLVMYAVMMAVTLKIKH</sequence>
<dbReference type="Proteomes" id="UP001589688">
    <property type="component" value="Unassembled WGS sequence"/>
</dbReference>
<evidence type="ECO:0000256" key="1">
    <source>
        <dbReference type="SAM" id="Phobius"/>
    </source>
</evidence>
<name>A0ABV5ZIN6_9BACT</name>
<dbReference type="RefSeq" id="WP_245594823.1">
    <property type="nucleotide sequence ID" value="NZ_JADU01000010.1"/>
</dbReference>
<feature type="transmembrane region" description="Helical" evidence="1">
    <location>
        <begin position="72"/>
        <end position="90"/>
    </location>
</feature>
<proteinExistence type="predicted"/>